<dbReference type="EMBL" id="QGLR01000012">
    <property type="protein sequence ID" value="PXZ06323.1"/>
    <property type="molecule type" value="Genomic_DNA"/>
</dbReference>
<protein>
    <recommendedName>
        <fullName evidence="3">Tail fiber assembly protein</fullName>
    </recommendedName>
</protein>
<proteinExistence type="predicted"/>
<accession>A0A2V4E1C0</accession>
<dbReference type="AlphaFoldDB" id="A0A2V4E1C0"/>
<keyword evidence="2" id="KW-1185">Reference proteome</keyword>
<name>A0A2V4E1C0_9GAMM</name>
<dbReference type="InterPro" id="IPR003458">
    <property type="entry name" value="Phage_T4_Gp38_tail_assem"/>
</dbReference>
<dbReference type="OrthoDB" id="8596093at2"/>
<dbReference type="Pfam" id="PF02413">
    <property type="entry name" value="Caudo_TAP"/>
    <property type="match status" value="1"/>
</dbReference>
<organism evidence="1 2">
    <name type="scientific">Gilliamella apicola</name>
    <dbReference type="NCBI Taxonomy" id="1196095"/>
    <lineage>
        <taxon>Bacteria</taxon>
        <taxon>Pseudomonadati</taxon>
        <taxon>Pseudomonadota</taxon>
        <taxon>Gammaproteobacteria</taxon>
        <taxon>Orbales</taxon>
        <taxon>Orbaceae</taxon>
        <taxon>Gilliamella</taxon>
    </lineage>
</organism>
<sequence>MKESLLNEANNEIDILIDKIEFDQATDKDVTMLKKWKLYRISLKKLDASDINVIFPTKPELS</sequence>
<reference evidence="1 2" key="1">
    <citation type="submission" date="2018-05" db="EMBL/GenBank/DDBJ databases">
        <title>Reference genomes for bee gut microbiota database.</title>
        <authorList>
            <person name="Ellegaard K.M."/>
        </authorList>
    </citation>
    <scope>NUCLEOTIDE SEQUENCE [LARGE SCALE GENOMIC DNA]</scope>
    <source>
        <strain evidence="1 2">ESL0182</strain>
    </source>
</reference>
<comment type="caution">
    <text evidence="1">The sequence shown here is derived from an EMBL/GenBank/DDBJ whole genome shotgun (WGS) entry which is preliminary data.</text>
</comment>
<evidence type="ECO:0000313" key="2">
    <source>
        <dbReference type="Proteomes" id="UP000247932"/>
    </source>
</evidence>
<gene>
    <name evidence="1" type="ORF">DKK70_10120</name>
</gene>
<evidence type="ECO:0000313" key="1">
    <source>
        <dbReference type="EMBL" id="PXZ06323.1"/>
    </source>
</evidence>
<evidence type="ECO:0008006" key="3">
    <source>
        <dbReference type="Google" id="ProtNLM"/>
    </source>
</evidence>
<dbReference type="Proteomes" id="UP000247932">
    <property type="component" value="Unassembled WGS sequence"/>
</dbReference>